<dbReference type="Proteomes" id="UP000030687">
    <property type="component" value="Unassembled WGS sequence"/>
</dbReference>
<dbReference type="KEGG" id="cic:CICLE_v10006736mg"/>
<feature type="non-terminal residue" evidence="2">
    <location>
        <position position="1"/>
    </location>
</feature>
<evidence type="ECO:0000313" key="3">
    <source>
        <dbReference type="Proteomes" id="UP000030687"/>
    </source>
</evidence>
<dbReference type="InParanoid" id="V4S2E3"/>
<organism evidence="2 3">
    <name type="scientific">Citrus clementina</name>
    <name type="common">Clementine</name>
    <name type="synonym">Citrus deliciosa x Citrus sinensis</name>
    <dbReference type="NCBI Taxonomy" id="85681"/>
    <lineage>
        <taxon>Eukaryota</taxon>
        <taxon>Viridiplantae</taxon>
        <taxon>Streptophyta</taxon>
        <taxon>Embryophyta</taxon>
        <taxon>Tracheophyta</taxon>
        <taxon>Spermatophyta</taxon>
        <taxon>Magnoliopsida</taxon>
        <taxon>eudicotyledons</taxon>
        <taxon>Gunneridae</taxon>
        <taxon>Pentapetalae</taxon>
        <taxon>rosids</taxon>
        <taxon>malvids</taxon>
        <taxon>Sapindales</taxon>
        <taxon>Rutaceae</taxon>
        <taxon>Aurantioideae</taxon>
        <taxon>Citrus</taxon>
    </lineage>
</organism>
<keyword evidence="1" id="KW-0472">Membrane</keyword>
<feature type="transmembrane region" description="Helical" evidence="1">
    <location>
        <begin position="12"/>
        <end position="33"/>
    </location>
</feature>
<evidence type="ECO:0000256" key="1">
    <source>
        <dbReference type="SAM" id="Phobius"/>
    </source>
</evidence>
<name>V4S2E3_CITCL</name>
<protein>
    <submittedName>
        <fullName evidence="2">Uncharacterized protein</fullName>
    </submittedName>
</protein>
<accession>V4S2E3</accession>
<keyword evidence="3" id="KW-1185">Reference proteome</keyword>
<keyword evidence="1" id="KW-1133">Transmembrane helix</keyword>
<dbReference type="Gramene" id="ESR34472">
    <property type="protein sequence ID" value="ESR34472"/>
    <property type="gene ID" value="CICLE_v10006736mg"/>
</dbReference>
<dbReference type="EMBL" id="KI537036">
    <property type="protein sequence ID" value="ESR34472.1"/>
    <property type="molecule type" value="Genomic_DNA"/>
</dbReference>
<reference evidence="2 3" key="1">
    <citation type="submission" date="2013-10" db="EMBL/GenBank/DDBJ databases">
        <authorList>
            <consortium name="International Citrus Genome Consortium"/>
            <person name="Jenkins J."/>
            <person name="Schmutz J."/>
            <person name="Prochnik S."/>
            <person name="Rokhsar D."/>
            <person name="Gmitter F."/>
            <person name="Ollitrault P."/>
            <person name="Machado M."/>
            <person name="Talon M."/>
            <person name="Wincker P."/>
            <person name="Jaillon O."/>
            <person name="Morgante M."/>
        </authorList>
    </citation>
    <scope>NUCLEOTIDE SEQUENCE</scope>
    <source>
        <strain evidence="3">cv. Clemenules</strain>
    </source>
</reference>
<proteinExistence type="predicted"/>
<evidence type="ECO:0000313" key="2">
    <source>
        <dbReference type="EMBL" id="ESR34472.1"/>
    </source>
</evidence>
<dbReference type="AlphaFoldDB" id="V4S2E3"/>
<keyword evidence="1" id="KW-0812">Transmembrane</keyword>
<gene>
    <name evidence="2" type="ORF">CICLE_v10006736mg</name>
</gene>
<sequence length="46" mass="4933">PVKGLKSTSIAAGFVCGFLDPFLLPLACFFQLIGGPDKIQYPPIHD</sequence>